<organism evidence="1 2">
    <name type="scientific">Elongatibacter sediminis</name>
    <dbReference type="NCBI Taxonomy" id="3119006"/>
    <lineage>
        <taxon>Bacteria</taxon>
        <taxon>Pseudomonadati</taxon>
        <taxon>Pseudomonadota</taxon>
        <taxon>Gammaproteobacteria</taxon>
        <taxon>Chromatiales</taxon>
        <taxon>Wenzhouxiangellaceae</taxon>
        <taxon>Elongatibacter</taxon>
    </lineage>
</organism>
<dbReference type="Proteomes" id="UP001359886">
    <property type="component" value="Unassembled WGS sequence"/>
</dbReference>
<name>A0AAW9REN5_9GAMM</name>
<keyword evidence="2" id="KW-1185">Reference proteome</keyword>
<evidence type="ECO:0000313" key="1">
    <source>
        <dbReference type="EMBL" id="MEJ8566256.1"/>
    </source>
</evidence>
<dbReference type="EMBL" id="JAZHOG010000001">
    <property type="protein sequence ID" value="MEJ8566256.1"/>
    <property type="molecule type" value="Genomic_DNA"/>
</dbReference>
<sequence length="167" mass="19332">MGKSFGASIDLAKLIDRRSFMLGMMTAFGECIAGEAKRCAFSPPFYPDDYFSLKTEAERIAGELGIELWLEENPEIDEEHRVMWWVMYKFPEVLDEYQALREQGCNPAYEFDRFRDLLSYGFAFGENAEAVRGRLREKTDTMETVTRVLFQPGDWPVPRSARRTDDA</sequence>
<dbReference type="RefSeq" id="WP_354693579.1">
    <property type="nucleotide sequence ID" value="NZ_JAZHOG010000001.1"/>
</dbReference>
<gene>
    <name evidence="1" type="ORF">V3330_01355</name>
</gene>
<accession>A0AAW9REN5</accession>
<comment type="caution">
    <text evidence="1">The sequence shown here is derived from an EMBL/GenBank/DDBJ whole genome shotgun (WGS) entry which is preliminary data.</text>
</comment>
<protein>
    <submittedName>
        <fullName evidence="1">Uncharacterized protein</fullName>
    </submittedName>
</protein>
<proteinExistence type="predicted"/>
<evidence type="ECO:0000313" key="2">
    <source>
        <dbReference type="Proteomes" id="UP001359886"/>
    </source>
</evidence>
<reference evidence="1 2" key="1">
    <citation type="submission" date="2024-02" db="EMBL/GenBank/DDBJ databases">
        <title>A novel Wenzhouxiangellaceae bacterium, isolated from coastal sediments.</title>
        <authorList>
            <person name="Du Z.-J."/>
            <person name="Ye Y.-Q."/>
            <person name="Zhang X.-Y."/>
        </authorList>
    </citation>
    <scope>NUCLEOTIDE SEQUENCE [LARGE SCALE GENOMIC DNA]</scope>
    <source>
        <strain evidence="1 2">CH-27</strain>
    </source>
</reference>
<dbReference type="AlphaFoldDB" id="A0AAW9REN5"/>